<gene>
    <name evidence="1" type="ORF">SAMN05192557_1208</name>
</gene>
<sequence>MSQFDRVFGDGNYLECSKCGSLTTLDKDGRLMRMILNTQDLPVIYEEKNKDLFINQDGSLKCNCTNKEEL</sequence>
<name>A0A662Z3K6_9STAP</name>
<evidence type="ECO:0000313" key="1">
    <source>
        <dbReference type="EMBL" id="SEW01081.1"/>
    </source>
</evidence>
<keyword evidence="2" id="KW-1185">Reference proteome</keyword>
<accession>A0A662Z3K6</accession>
<organism evidence="1 2">
    <name type="scientific">Aliicoccus persicus</name>
    <dbReference type="NCBI Taxonomy" id="930138"/>
    <lineage>
        <taxon>Bacteria</taxon>
        <taxon>Bacillati</taxon>
        <taxon>Bacillota</taxon>
        <taxon>Bacilli</taxon>
        <taxon>Bacillales</taxon>
        <taxon>Staphylococcaceae</taxon>
        <taxon>Aliicoccus</taxon>
    </lineage>
</organism>
<proteinExistence type="predicted"/>
<dbReference type="EMBL" id="FOIT01000003">
    <property type="protein sequence ID" value="SEW01081.1"/>
    <property type="molecule type" value="Genomic_DNA"/>
</dbReference>
<protein>
    <submittedName>
        <fullName evidence="1">Uncharacterized protein</fullName>
    </submittedName>
</protein>
<dbReference type="Proteomes" id="UP000243605">
    <property type="component" value="Unassembled WGS sequence"/>
</dbReference>
<evidence type="ECO:0000313" key="2">
    <source>
        <dbReference type="Proteomes" id="UP000243605"/>
    </source>
</evidence>
<dbReference type="AlphaFoldDB" id="A0A662Z3K6"/>
<dbReference type="RefSeq" id="WP_091474837.1">
    <property type="nucleotide sequence ID" value="NZ_FOIT01000003.1"/>
</dbReference>
<reference evidence="1 2" key="1">
    <citation type="submission" date="2016-10" db="EMBL/GenBank/DDBJ databases">
        <authorList>
            <person name="Varghese N."/>
            <person name="Submissions S."/>
        </authorList>
    </citation>
    <scope>NUCLEOTIDE SEQUENCE [LARGE SCALE GENOMIC DNA]</scope>
    <source>
        <strain evidence="1 2">IBRC-M10081</strain>
    </source>
</reference>